<organism evidence="1">
    <name type="scientific">Salmonella enterica</name>
    <name type="common">Salmonella choleraesuis</name>
    <dbReference type="NCBI Taxonomy" id="28901"/>
    <lineage>
        <taxon>Bacteria</taxon>
        <taxon>Pseudomonadati</taxon>
        <taxon>Pseudomonadota</taxon>
        <taxon>Gammaproteobacteria</taxon>
        <taxon>Enterobacterales</taxon>
        <taxon>Enterobacteriaceae</taxon>
        <taxon>Salmonella</taxon>
    </lineage>
</organism>
<proteinExistence type="predicted"/>
<comment type="caution">
    <text evidence="1">The sequence shown here is derived from an EMBL/GenBank/DDBJ whole genome shotgun (WGS) entry which is preliminary data.</text>
</comment>
<dbReference type="EMBL" id="DAASCF010000079">
    <property type="protein sequence ID" value="HAE4920502.1"/>
    <property type="molecule type" value="Genomic_DNA"/>
</dbReference>
<reference evidence="1" key="1">
    <citation type="journal article" date="2018" name="Genome Biol.">
        <title>SKESA: strategic k-mer extension for scrupulous assemblies.</title>
        <authorList>
            <person name="Souvorov A."/>
            <person name="Agarwala R."/>
            <person name="Lipman D.J."/>
        </authorList>
    </citation>
    <scope>NUCLEOTIDE SEQUENCE</scope>
    <source>
        <strain evidence="1">15-5591</strain>
    </source>
</reference>
<keyword evidence="1" id="KW-0255">Endonuclease</keyword>
<gene>
    <name evidence="1" type="ORF">G4G22_004663</name>
</gene>
<name>A0A732BZU2_SALER</name>
<sequence>MREHYFLTMLQSLSCDSIDKYTQTMICLETTVLCHLLNNASRQLIHTDFTSIFSIYEKKIINDNSYIKLNQKEFKLIFSNITLYDFSQSRDIKNYISRITEICN</sequence>
<keyword evidence="1" id="KW-0378">Hydrolase</keyword>
<evidence type="ECO:0000313" key="1">
    <source>
        <dbReference type="EMBL" id="HAE4920502.1"/>
    </source>
</evidence>
<protein>
    <submittedName>
        <fullName evidence="1">Restriction endonuclease subunit M</fullName>
    </submittedName>
</protein>
<accession>A0A732BZU2</accession>
<dbReference type="GO" id="GO:0004519">
    <property type="term" value="F:endonuclease activity"/>
    <property type="evidence" value="ECO:0007669"/>
    <property type="project" value="UniProtKB-KW"/>
</dbReference>
<keyword evidence="1" id="KW-0540">Nuclease</keyword>
<dbReference type="AlphaFoldDB" id="A0A732BZU2"/>
<reference evidence="1" key="2">
    <citation type="submission" date="2018-07" db="EMBL/GenBank/DDBJ databases">
        <authorList>
            <consortium name="NCBI Pathogen Detection Project"/>
        </authorList>
    </citation>
    <scope>NUCLEOTIDE SEQUENCE</scope>
    <source>
        <strain evidence="1">15-5591</strain>
    </source>
</reference>
<feature type="non-terminal residue" evidence="1">
    <location>
        <position position="104"/>
    </location>
</feature>